<dbReference type="InterPro" id="IPR036291">
    <property type="entry name" value="NAD(P)-bd_dom_sf"/>
</dbReference>
<dbReference type="PATRIC" id="fig|69370.6.peg.1900"/>
<name>A0A0M2HF55_MICTR</name>
<accession>A0A0M2HF55</accession>
<gene>
    <name evidence="3" type="ORF">RS82_01868</name>
</gene>
<comment type="similarity">
    <text evidence="1">Belongs to the short-chain dehydrogenases/reductases (SDR) family.</text>
</comment>
<dbReference type="GO" id="GO:0047044">
    <property type="term" value="F:androstan-3-alpha,17-beta-diol dehydrogenase (NAD+) activity"/>
    <property type="evidence" value="ECO:0007669"/>
    <property type="project" value="UniProtKB-EC"/>
</dbReference>
<keyword evidence="2 3" id="KW-0560">Oxidoreductase</keyword>
<dbReference type="InterPro" id="IPR002347">
    <property type="entry name" value="SDR_fam"/>
</dbReference>
<dbReference type="FunFam" id="3.40.50.720:FF:000084">
    <property type="entry name" value="Short-chain dehydrogenase reductase"/>
    <property type="match status" value="1"/>
</dbReference>
<protein>
    <submittedName>
        <fullName evidence="3">3-alpha-(Or 20-beta)-hydroxysteroid dehydrogenase</fullName>
        <ecNumber evidence="3">1.1.1.53</ecNumber>
    </submittedName>
</protein>
<evidence type="ECO:0000256" key="1">
    <source>
        <dbReference type="ARBA" id="ARBA00006484"/>
    </source>
</evidence>
<reference evidence="3 4" key="1">
    <citation type="submission" date="2015-02" db="EMBL/GenBank/DDBJ databases">
        <title>Draft genome sequences of ten Microbacterium spp. with emphasis on heavy metal contaminated environments.</title>
        <authorList>
            <person name="Corretto E."/>
        </authorList>
    </citation>
    <scope>NUCLEOTIDE SEQUENCE [LARGE SCALE GENOMIC DNA]</scope>
    <source>
        <strain evidence="3 4">DSM 8608</strain>
    </source>
</reference>
<dbReference type="CDD" id="cd05233">
    <property type="entry name" value="SDR_c"/>
    <property type="match status" value="1"/>
</dbReference>
<organism evidence="3 4">
    <name type="scientific">Microbacterium trichothecenolyticum</name>
    <name type="common">Aureobacterium trichothecenolyticum</name>
    <dbReference type="NCBI Taxonomy" id="69370"/>
    <lineage>
        <taxon>Bacteria</taxon>
        <taxon>Bacillati</taxon>
        <taxon>Actinomycetota</taxon>
        <taxon>Actinomycetes</taxon>
        <taxon>Micrococcales</taxon>
        <taxon>Microbacteriaceae</taxon>
        <taxon>Microbacterium</taxon>
    </lineage>
</organism>
<dbReference type="AlphaFoldDB" id="A0A0M2HF55"/>
<sequence length="275" mass="28187">MRGISGCRFPHAGRRASVASMTRYPGLEGRTIVVTGAGGGQGAAEARVLAEAGARVIATDVTDAPASPTEGVEYRRLDVADEGDWTALAAHLTEILDGEPLRGLVNNAGITHRARLGTVERADWDRVLAVNLTGPMLGIQALAPLMGAGSSIVNIGSSAALNAHYPVAYTTSKWGLRGLTHVAATELGARGIRVNVVHPGFIETPMTAGAPEAMRAAQLALTPLDRLGQADEVAEAVAFLLSDAASYLTGAEIPVDGGATSSAGAKFMADRIAGS</sequence>
<comment type="caution">
    <text evidence="3">The sequence shown here is derived from an EMBL/GenBank/DDBJ whole genome shotgun (WGS) entry which is preliminary data.</text>
</comment>
<evidence type="ECO:0000313" key="4">
    <source>
        <dbReference type="Proteomes" id="UP000034098"/>
    </source>
</evidence>
<dbReference type="PANTHER" id="PTHR24321:SF8">
    <property type="entry name" value="ESTRADIOL 17-BETA-DEHYDROGENASE 8-RELATED"/>
    <property type="match status" value="1"/>
</dbReference>
<dbReference type="Pfam" id="PF13561">
    <property type="entry name" value="adh_short_C2"/>
    <property type="match status" value="1"/>
</dbReference>
<proteinExistence type="inferred from homology"/>
<dbReference type="Proteomes" id="UP000034098">
    <property type="component" value="Unassembled WGS sequence"/>
</dbReference>
<dbReference type="SUPFAM" id="SSF51735">
    <property type="entry name" value="NAD(P)-binding Rossmann-fold domains"/>
    <property type="match status" value="1"/>
</dbReference>
<evidence type="ECO:0000313" key="3">
    <source>
        <dbReference type="EMBL" id="KJL42903.1"/>
    </source>
</evidence>
<dbReference type="PRINTS" id="PR00081">
    <property type="entry name" value="GDHRDH"/>
</dbReference>
<evidence type="ECO:0000256" key="2">
    <source>
        <dbReference type="ARBA" id="ARBA00023002"/>
    </source>
</evidence>
<dbReference type="PRINTS" id="PR00080">
    <property type="entry name" value="SDRFAMILY"/>
</dbReference>
<dbReference type="PANTHER" id="PTHR24321">
    <property type="entry name" value="DEHYDROGENASES, SHORT CHAIN"/>
    <property type="match status" value="1"/>
</dbReference>
<keyword evidence="4" id="KW-1185">Reference proteome</keyword>
<dbReference type="Gene3D" id="3.40.50.720">
    <property type="entry name" value="NAD(P)-binding Rossmann-like Domain"/>
    <property type="match status" value="1"/>
</dbReference>
<dbReference type="OrthoDB" id="272646at2"/>
<dbReference type="EMBL" id="JYJA01000033">
    <property type="protein sequence ID" value="KJL42903.1"/>
    <property type="molecule type" value="Genomic_DNA"/>
</dbReference>
<dbReference type="EC" id="1.1.1.53" evidence="3"/>